<evidence type="ECO:0000256" key="1">
    <source>
        <dbReference type="ARBA" id="ARBA00004162"/>
    </source>
</evidence>
<evidence type="ECO:0000256" key="8">
    <source>
        <dbReference type="ARBA" id="ARBA00022614"/>
    </source>
</evidence>
<evidence type="ECO:0000256" key="14">
    <source>
        <dbReference type="ARBA" id="ARBA00022777"/>
    </source>
</evidence>
<comment type="caution">
    <text evidence="26">The sequence shown here is derived from an EMBL/GenBank/DDBJ whole genome shotgun (WGS) entry which is preliminary data.</text>
</comment>
<evidence type="ECO:0000256" key="11">
    <source>
        <dbReference type="ARBA" id="ARBA00022729"/>
    </source>
</evidence>
<keyword evidence="6" id="KW-0723">Serine/threonine-protein kinase</keyword>
<evidence type="ECO:0000256" key="15">
    <source>
        <dbReference type="ARBA" id="ARBA00022840"/>
    </source>
</evidence>
<evidence type="ECO:0000256" key="18">
    <source>
        <dbReference type="ARBA" id="ARBA00023136"/>
    </source>
</evidence>
<dbReference type="InterPro" id="IPR001245">
    <property type="entry name" value="Ser-Thr/Tyr_kinase_cat_dom"/>
</dbReference>
<dbReference type="PANTHER" id="PTHR27008:SF497">
    <property type="entry name" value="OS11G0695000 PROTEIN"/>
    <property type="match status" value="1"/>
</dbReference>
<keyword evidence="17 24" id="KW-1133">Transmembrane helix</keyword>
<feature type="domain" description="Protein kinase" evidence="25">
    <location>
        <begin position="835"/>
        <end position="1117"/>
    </location>
</feature>
<dbReference type="PROSITE" id="PS00108">
    <property type="entry name" value="PROTEIN_KINASE_ST"/>
    <property type="match status" value="1"/>
</dbReference>
<dbReference type="PANTHER" id="PTHR27008">
    <property type="entry name" value="OS04G0122200 PROTEIN"/>
    <property type="match status" value="1"/>
</dbReference>
<dbReference type="GO" id="GO:0010082">
    <property type="term" value="P:regulation of root meristem growth"/>
    <property type="evidence" value="ECO:0007669"/>
    <property type="project" value="UniProtKB-ARBA"/>
</dbReference>
<evidence type="ECO:0000256" key="5">
    <source>
        <dbReference type="ARBA" id="ARBA00022475"/>
    </source>
</evidence>
<dbReference type="FunFam" id="3.80.10.10:FF:000101">
    <property type="entry name" value="LRR receptor-like serine/threonine-protein kinase ERECTA"/>
    <property type="match status" value="1"/>
</dbReference>
<dbReference type="EC" id="2.7.11.1" evidence="4"/>
<dbReference type="InterPro" id="IPR032675">
    <property type="entry name" value="LRR_dom_sf"/>
</dbReference>
<dbReference type="InterPro" id="IPR013210">
    <property type="entry name" value="LRR_N_plant-typ"/>
</dbReference>
<dbReference type="Pfam" id="PF07714">
    <property type="entry name" value="PK_Tyr_Ser-Thr"/>
    <property type="match status" value="1"/>
</dbReference>
<dbReference type="FunFam" id="3.80.10.10:FF:000775">
    <property type="entry name" value="Predicted protein"/>
    <property type="match status" value="1"/>
</dbReference>
<evidence type="ECO:0000256" key="23">
    <source>
        <dbReference type="ARBA" id="ARBA00048679"/>
    </source>
</evidence>
<evidence type="ECO:0000256" key="20">
    <source>
        <dbReference type="ARBA" id="ARBA00023170"/>
    </source>
</evidence>
<feature type="transmembrane region" description="Helical" evidence="24">
    <location>
        <begin position="778"/>
        <end position="798"/>
    </location>
</feature>
<reference evidence="26 27" key="1">
    <citation type="submission" date="2024-11" db="EMBL/GenBank/DDBJ databases">
        <title>Chromosome-level genome assembly of Eucalyptus globulus Labill. provides insights into its genome evolution.</title>
        <authorList>
            <person name="Li X."/>
        </authorList>
    </citation>
    <scope>NUCLEOTIDE SEQUENCE [LARGE SCALE GENOMIC DNA]</scope>
    <source>
        <strain evidence="26">CL2024</strain>
        <tissue evidence="26">Fresh tender leaves</tissue>
    </source>
</reference>
<dbReference type="Pfam" id="PF00560">
    <property type="entry name" value="LRR_1"/>
    <property type="match status" value="5"/>
</dbReference>
<keyword evidence="14" id="KW-0418">Kinase</keyword>
<name>A0ABD3L3C4_EUCGL</name>
<dbReference type="SUPFAM" id="SSF52047">
    <property type="entry name" value="RNI-like"/>
    <property type="match status" value="1"/>
</dbReference>
<keyword evidence="15" id="KW-0067">ATP-binding</keyword>
<dbReference type="InterPro" id="IPR001611">
    <property type="entry name" value="Leu-rich_rpt"/>
</dbReference>
<dbReference type="InterPro" id="IPR000719">
    <property type="entry name" value="Prot_kinase_dom"/>
</dbReference>
<keyword evidence="7" id="KW-0597">Phosphoprotein</keyword>
<evidence type="ECO:0000256" key="24">
    <source>
        <dbReference type="SAM" id="Phobius"/>
    </source>
</evidence>
<keyword evidence="13" id="KW-0547">Nucleotide-binding</keyword>
<evidence type="ECO:0000256" key="19">
    <source>
        <dbReference type="ARBA" id="ARBA00023157"/>
    </source>
</evidence>
<keyword evidence="5" id="KW-1003">Cell membrane</keyword>
<dbReference type="Pfam" id="PF13855">
    <property type="entry name" value="LRR_8"/>
    <property type="match status" value="1"/>
</dbReference>
<dbReference type="GO" id="GO:0005524">
    <property type="term" value="F:ATP binding"/>
    <property type="evidence" value="ECO:0007669"/>
    <property type="project" value="UniProtKB-KW"/>
</dbReference>
<dbReference type="InterPro" id="IPR008271">
    <property type="entry name" value="Ser/Thr_kinase_AS"/>
</dbReference>
<comment type="similarity">
    <text evidence="3">Belongs to the protein kinase superfamily. Ser/Thr protein kinase family.</text>
</comment>
<evidence type="ECO:0000256" key="4">
    <source>
        <dbReference type="ARBA" id="ARBA00012513"/>
    </source>
</evidence>
<comment type="catalytic activity">
    <reaction evidence="22">
        <text>L-threonyl-[protein] + ATP = O-phospho-L-threonyl-[protein] + ADP + H(+)</text>
        <dbReference type="Rhea" id="RHEA:46608"/>
        <dbReference type="Rhea" id="RHEA-COMP:11060"/>
        <dbReference type="Rhea" id="RHEA-COMP:11605"/>
        <dbReference type="ChEBI" id="CHEBI:15378"/>
        <dbReference type="ChEBI" id="CHEBI:30013"/>
        <dbReference type="ChEBI" id="CHEBI:30616"/>
        <dbReference type="ChEBI" id="CHEBI:61977"/>
        <dbReference type="ChEBI" id="CHEBI:456216"/>
        <dbReference type="EC" id="2.7.11.1"/>
    </reaction>
</comment>
<dbReference type="GO" id="GO:0010074">
    <property type="term" value="P:maintenance of meristem identity"/>
    <property type="evidence" value="ECO:0007669"/>
    <property type="project" value="UniProtKB-ARBA"/>
</dbReference>
<evidence type="ECO:0000256" key="9">
    <source>
        <dbReference type="ARBA" id="ARBA00022679"/>
    </source>
</evidence>
<keyword evidence="21" id="KW-0325">Glycoprotein</keyword>
<accession>A0ABD3L3C4</accession>
<dbReference type="Gene3D" id="3.30.200.20">
    <property type="entry name" value="Phosphorylase Kinase, domain 1"/>
    <property type="match status" value="1"/>
</dbReference>
<gene>
    <name evidence="26" type="ORF">ACJRO7_015093</name>
</gene>
<dbReference type="Pfam" id="PF08263">
    <property type="entry name" value="LRRNT_2"/>
    <property type="match status" value="1"/>
</dbReference>
<dbReference type="InterPro" id="IPR003591">
    <property type="entry name" value="Leu-rich_rpt_typical-subtyp"/>
</dbReference>
<evidence type="ECO:0000259" key="25">
    <source>
        <dbReference type="PROSITE" id="PS50011"/>
    </source>
</evidence>
<keyword evidence="12" id="KW-0677">Repeat</keyword>
<dbReference type="Gene3D" id="1.10.510.10">
    <property type="entry name" value="Transferase(Phosphotransferase) domain 1"/>
    <property type="match status" value="1"/>
</dbReference>
<dbReference type="SMART" id="SM00369">
    <property type="entry name" value="LRR_TYP"/>
    <property type="match status" value="10"/>
</dbReference>
<dbReference type="SUPFAM" id="SSF56112">
    <property type="entry name" value="Protein kinase-like (PK-like)"/>
    <property type="match status" value="1"/>
</dbReference>
<dbReference type="InterPro" id="IPR051809">
    <property type="entry name" value="Plant_receptor-like_S/T_kinase"/>
</dbReference>
<dbReference type="Proteomes" id="UP001634007">
    <property type="component" value="Unassembled WGS sequence"/>
</dbReference>
<evidence type="ECO:0000313" key="26">
    <source>
        <dbReference type="EMBL" id="KAL3746083.1"/>
    </source>
</evidence>
<dbReference type="FunFam" id="3.80.10.10:FF:000095">
    <property type="entry name" value="LRR receptor-like serine/threonine-protein kinase GSO1"/>
    <property type="match status" value="1"/>
</dbReference>
<keyword evidence="10 24" id="KW-0812">Transmembrane</keyword>
<evidence type="ECO:0000256" key="22">
    <source>
        <dbReference type="ARBA" id="ARBA00047899"/>
    </source>
</evidence>
<keyword evidence="20" id="KW-0675">Receptor</keyword>
<evidence type="ECO:0000313" key="27">
    <source>
        <dbReference type="Proteomes" id="UP001634007"/>
    </source>
</evidence>
<dbReference type="SMART" id="SM00220">
    <property type="entry name" value="S_TKc"/>
    <property type="match status" value="1"/>
</dbReference>
<keyword evidence="8" id="KW-0433">Leucine-rich repeat</keyword>
<comment type="catalytic activity">
    <reaction evidence="23">
        <text>L-seryl-[protein] + ATP = O-phospho-L-seryl-[protein] + ADP + H(+)</text>
        <dbReference type="Rhea" id="RHEA:17989"/>
        <dbReference type="Rhea" id="RHEA-COMP:9863"/>
        <dbReference type="Rhea" id="RHEA-COMP:11604"/>
        <dbReference type="ChEBI" id="CHEBI:15378"/>
        <dbReference type="ChEBI" id="CHEBI:29999"/>
        <dbReference type="ChEBI" id="CHEBI:30616"/>
        <dbReference type="ChEBI" id="CHEBI:83421"/>
        <dbReference type="ChEBI" id="CHEBI:456216"/>
        <dbReference type="EC" id="2.7.11.1"/>
    </reaction>
</comment>
<dbReference type="FunFam" id="1.10.510.10:FF:000358">
    <property type="entry name" value="Putative leucine-rich repeat receptor-like serine/threonine-protein kinase"/>
    <property type="match status" value="1"/>
</dbReference>
<evidence type="ECO:0000256" key="12">
    <source>
        <dbReference type="ARBA" id="ARBA00022737"/>
    </source>
</evidence>
<evidence type="ECO:0000256" key="10">
    <source>
        <dbReference type="ARBA" id="ARBA00022692"/>
    </source>
</evidence>
<keyword evidence="19" id="KW-1015">Disulfide bond</keyword>
<keyword evidence="11" id="KW-0732">Signal</keyword>
<protein>
    <recommendedName>
        <fullName evidence="4">non-specific serine/threonine protein kinase</fullName>
        <ecNumber evidence="4">2.7.11.1</ecNumber>
    </recommendedName>
</protein>
<dbReference type="FunFam" id="3.30.200.20:FF:000661">
    <property type="entry name" value="Serine-threonine protein kinase plant-type"/>
    <property type="match status" value="1"/>
</dbReference>
<evidence type="ECO:0000256" key="16">
    <source>
        <dbReference type="ARBA" id="ARBA00022843"/>
    </source>
</evidence>
<keyword evidence="27" id="KW-1185">Reference proteome</keyword>
<keyword evidence="18 24" id="KW-0472">Membrane</keyword>
<comment type="subcellular location">
    <subcellularLocation>
        <location evidence="1">Cell membrane</location>
        <topology evidence="1">Single-pass membrane protein</topology>
    </subcellularLocation>
    <subcellularLocation>
        <location evidence="2">Membrane</location>
        <topology evidence="2">Single-pass type I membrane protein</topology>
    </subcellularLocation>
</comment>
<evidence type="ECO:0000256" key="2">
    <source>
        <dbReference type="ARBA" id="ARBA00004479"/>
    </source>
</evidence>
<keyword evidence="9" id="KW-0808">Transferase</keyword>
<proteinExistence type="inferred from homology"/>
<sequence>MQSKDTLFIMEKFIFIAFLDVMLAFLLMFQPLSCSSNFSDQVALLHFRSTIEIDPTNTIKGGNWTTEAKFCEWIGVVCNNRKQRVTALDLSHMDLQGRLSPYLGNLSFLASLDLRNNGFYGAILIEIGRLRRLKKLVLDVNQFEGNIPPHLARCQNLKVMSLAMNRLTGSIPREFSTFPKLQQLDLSSNDLRGQIPSFLSNISTLQIITLANATLTGSIPLALFNRSLTSVNLMTNYLSGSLPSDLCYRWRNIQILALPLNQFSGLLPETLTQCKELLTLSLAGNHFQGSIPRDIDSLQKLQKLFLGGNKLTGAIPRTIGNMSSLRILSLPTNQIGGNLPSEIGKLVNLNSIVLEENLLTGEVPQEILNISSLQVLSLVDNSLSGSLPSSSELSLPNLEIFHLSINSLGGNIPQYISNYTSLIIFHAAFNQLSGPIPMSLGNLKNLVSFSVSSNQLTGEPHCSELSFLSALSNCQSLQTLGLGENPLHGSIPKSIKNFSSSLRTLLAQDSQIRGHIPEEIGFLKRLTFLALSYNDLVGNIPSSVGGLESLQRLYLDNNLLEGPIPNEICYLKNLGELVFWQNRISGLIPNCIGNLSNLQNFLLSSNNMTSVIPVSLWSLQELIFLNLSLNSFSGGLPLEIGKMRAMNSIDLSWNQLTGTIPSSIQELESLASLNLSWNSFQGLIPQSIGNLKGLDFLDLSHNELSGTIPKSMEGLKFLQNLNVSFNKLSGAIPNGGPFGNFSALSFIGNEALCGNAIFQVPRCKVNGKKSSRDKKLHLLYIMAPIVSAVLLVSVICLLRKHVNTGKKASVLVENPPVIDHPMISYRELCSATNNFSESNLLREGSLSSVYKGTLANGMDVVVKVLNLHIEGALKSFNVECEVFRKIRHRNLLKVISTCTNADLRALVLQYVPNGSLEKWLYSDNYNLGLHQRVKIMVDIATALDYLHHGQPEPIVHCDLKPSNVLLNEDLVAQVCDFGISKILAENKLETQTQTLGTIGYVAPEYGLEGKVSTKGDVYSFGILLLEVITRKKPTDEMFNADMSLRLWIGAAIPNRVLDIMDGKLISMKHEDLTLSELESIISSVLELGLECSKDLPEERMDMKTIMVKLNKIKLSLP</sequence>
<dbReference type="SMART" id="SM00365">
    <property type="entry name" value="LRR_SD22"/>
    <property type="match status" value="7"/>
</dbReference>
<evidence type="ECO:0000256" key="7">
    <source>
        <dbReference type="ARBA" id="ARBA00022553"/>
    </source>
</evidence>
<evidence type="ECO:0000256" key="13">
    <source>
        <dbReference type="ARBA" id="ARBA00022741"/>
    </source>
</evidence>
<dbReference type="SUPFAM" id="SSF52058">
    <property type="entry name" value="L domain-like"/>
    <property type="match status" value="2"/>
</dbReference>
<dbReference type="PROSITE" id="PS50011">
    <property type="entry name" value="PROTEIN_KINASE_DOM"/>
    <property type="match status" value="1"/>
</dbReference>
<dbReference type="AlphaFoldDB" id="A0ABD3L3C4"/>
<dbReference type="EMBL" id="JBJKBG010000003">
    <property type="protein sequence ID" value="KAL3746083.1"/>
    <property type="molecule type" value="Genomic_DNA"/>
</dbReference>
<dbReference type="Gene3D" id="3.80.10.10">
    <property type="entry name" value="Ribonuclease Inhibitor"/>
    <property type="match status" value="4"/>
</dbReference>
<dbReference type="GO" id="GO:0005886">
    <property type="term" value="C:plasma membrane"/>
    <property type="evidence" value="ECO:0007669"/>
    <property type="project" value="UniProtKB-SubCell"/>
</dbReference>
<dbReference type="InterPro" id="IPR011009">
    <property type="entry name" value="Kinase-like_dom_sf"/>
</dbReference>
<evidence type="ECO:0000256" key="3">
    <source>
        <dbReference type="ARBA" id="ARBA00008684"/>
    </source>
</evidence>
<keyword evidence="16" id="KW-0832">Ubl conjugation</keyword>
<dbReference type="GO" id="GO:0004674">
    <property type="term" value="F:protein serine/threonine kinase activity"/>
    <property type="evidence" value="ECO:0007669"/>
    <property type="project" value="UniProtKB-KW"/>
</dbReference>
<evidence type="ECO:0000256" key="6">
    <source>
        <dbReference type="ARBA" id="ARBA00022527"/>
    </source>
</evidence>
<evidence type="ECO:0000256" key="21">
    <source>
        <dbReference type="ARBA" id="ARBA00023180"/>
    </source>
</evidence>
<evidence type="ECO:0000256" key="17">
    <source>
        <dbReference type="ARBA" id="ARBA00022989"/>
    </source>
</evidence>
<feature type="transmembrane region" description="Helical" evidence="24">
    <location>
        <begin position="12"/>
        <end position="32"/>
    </location>
</feature>
<organism evidence="26 27">
    <name type="scientific">Eucalyptus globulus</name>
    <name type="common">Tasmanian blue gum</name>
    <dbReference type="NCBI Taxonomy" id="34317"/>
    <lineage>
        <taxon>Eukaryota</taxon>
        <taxon>Viridiplantae</taxon>
        <taxon>Streptophyta</taxon>
        <taxon>Embryophyta</taxon>
        <taxon>Tracheophyta</taxon>
        <taxon>Spermatophyta</taxon>
        <taxon>Magnoliopsida</taxon>
        <taxon>eudicotyledons</taxon>
        <taxon>Gunneridae</taxon>
        <taxon>Pentapetalae</taxon>
        <taxon>rosids</taxon>
        <taxon>malvids</taxon>
        <taxon>Myrtales</taxon>
        <taxon>Myrtaceae</taxon>
        <taxon>Myrtoideae</taxon>
        <taxon>Eucalypteae</taxon>
        <taxon>Eucalyptus</taxon>
    </lineage>
</organism>